<evidence type="ECO:0000313" key="1">
    <source>
        <dbReference type="EMBL" id="GAA5502941.1"/>
    </source>
</evidence>
<name>A0ABP9VE89_9DEIO</name>
<dbReference type="RefSeq" id="WP_353542913.1">
    <property type="nucleotide sequence ID" value="NZ_BAABRN010000033.1"/>
</dbReference>
<comment type="caution">
    <text evidence="1">The sequence shown here is derived from an EMBL/GenBank/DDBJ whole genome shotgun (WGS) entry which is preliminary data.</text>
</comment>
<organism evidence="1 2">
    <name type="scientific">Deinococcus xinjiangensis</name>
    <dbReference type="NCBI Taxonomy" id="457454"/>
    <lineage>
        <taxon>Bacteria</taxon>
        <taxon>Thermotogati</taxon>
        <taxon>Deinococcota</taxon>
        <taxon>Deinococci</taxon>
        <taxon>Deinococcales</taxon>
        <taxon>Deinococcaceae</taxon>
        <taxon>Deinococcus</taxon>
    </lineage>
</organism>
<keyword evidence="2" id="KW-1185">Reference proteome</keyword>
<proteinExistence type="predicted"/>
<dbReference type="Proteomes" id="UP001458946">
    <property type="component" value="Unassembled WGS sequence"/>
</dbReference>
<accession>A0ABP9VE89</accession>
<dbReference type="EMBL" id="BAABRN010000033">
    <property type="protein sequence ID" value="GAA5502941.1"/>
    <property type="molecule type" value="Genomic_DNA"/>
</dbReference>
<evidence type="ECO:0000313" key="2">
    <source>
        <dbReference type="Proteomes" id="UP001458946"/>
    </source>
</evidence>
<protein>
    <submittedName>
        <fullName evidence="1">Uncharacterized protein</fullName>
    </submittedName>
</protein>
<reference evidence="1 2" key="1">
    <citation type="submission" date="2024-02" db="EMBL/GenBank/DDBJ databases">
        <title>Deinococcus xinjiangensis NBRC 107630.</title>
        <authorList>
            <person name="Ichikawa N."/>
            <person name="Katano-Makiyama Y."/>
            <person name="Hidaka K."/>
        </authorList>
    </citation>
    <scope>NUCLEOTIDE SEQUENCE [LARGE SCALE GENOMIC DNA]</scope>
    <source>
        <strain evidence="1 2">NBRC 107630</strain>
    </source>
</reference>
<gene>
    <name evidence="1" type="ORF">Dxin01_02688</name>
</gene>
<sequence>MTQFPLRDTPEHLLWTALHMIGVKRLPEFTHESGSSDTWYFASMDGQDAAVLEIYAEEGVWPTVHDVHVDLHHPVIADAVGIGVTDYPYATGLVRAGKRATFPKQGERTLIGETWFDLRRLTVAEVPALRSAFRTAKRWSGLIGHDQPTILTCGSRAFINGQFMEQQVALRALTGKNIEVELPLSA</sequence>